<name>A0A067FF57_CITSI</name>
<keyword evidence="2" id="KW-1185">Reference proteome</keyword>
<accession>A0A067FF57</accession>
<evidence type="ECO:0000313" key="2">
    <source>
        <dbReference type="Proteomes" id="UP000027120"/>
    </source>
</evidence>
<sequence length="34" mass="4156">RMGDEWLNNNLVVYIEKDVFDCINNKLFYNIFNT</sequence>
<proteinExistence type="predicted"/>
<dbReference type="EMBL" id="KK784906">
    <property type="protein sequence ID" value="KDO64735.1"/>
    <property type="molecule type" value="Genomic_DNA"/>
</dbReference>
<evidence type="ECO:0000313" key="1">
    <source>
        <dbReference type="EMBL" id="KDO64735.1"/>
    </source>
</evidence>
<dbReference type="Proteomes" id="UP000027120">
    <property type="component" value="Unassembled WGS sequence"/>
</dbReference>
<gene>
    <name evidence="1" type="ORF">CISIN_1g0381451mg</name>
</gene>
<reference evidence="1 2" key="1">
    <citation type="submission" date="2014-04" db="EMBL/GenBank/DDBJ databases">
        <authorList>
            <consortium name="International Citrus Genome Consortium"/>
            <person name="Gmitter F."/>
            <person name="Chen C."/>
            <person name="Farmerie W."/>
            <person name="Harkins T."/>
            <person name="Desany B."/>
            <person name="Mohiuddin M."/>
            <person name="Kodira C."/>
            <person name="Borodovsky M."/>
            <person name="Lomsadze A."/>
            <person name="Burns P."/>
            <person name="Jenkins J."/>
            <person name="Prochnik S."/>
            <person name="Shu S."/>
            <person name="Chapman J."/>
            <person name="Pitluck S."/>
            <person name="Schmutz J."/>
            <person name="Rokhsar D."/>
        </authorList>
    </citation>
    <scope>NUCLEOTIDE SEQUENCE</scope>
</reference>
<feature type="non-terminal residue" evidence="1">
    <location>
        <position position="1"/>
    </location>
</feature>
<dbReference type="AlphaFoldDB" id="A0A067FF57"/>
<protein>
    <submittedName>
        <fullName evidence="1">Uncharacterized protein</fullName>
    </submittedName>
</protein>
<organism evidence="1 2">
    <name type="scientific">Citrus sinensis</name>
    <name type="common">Sweet orange</name>
    <name type="synonym">Citrus aurantium var. sinensis</name>
    <dbReference type="NCBI Taxonomy" id="2711"/>
    <lineage>
        <taxon>Eukaryota</taxon>
        <taxon>Viridiplantae</taxon>
        <taxon>Streptophyta</taxon>
        <taxon>Embryophyta</taxon>
        <taxon>Tracheophyta</taxon>
        <taxon>Spermatophyta</taxon>
        <taxon>Magnoliopsida</taxon>
        <taxon>eudicotyledons</taxon>
        <taxon>Gunneridae</taxon>
        <taxon>Pentapetalae</taxon>
        <taxon>rosids</taxon>
        <taxon>malvids</taxon>
        <taxon>Sapindales</taxon>
        <taxon>Rutaceae</taxon>
        <taxon>Aurantioideae</taxon>
        <taxon>Citrus</taxon>
    </lineage>
</organism>